<evidence type="ECO:0000313" key="2">
    <source>
        <dbReference type="Proteomes" id="UP000301870"/>
    </source>
</evidence>
<name>A0A9J7IWC9_SPOLT</name>
<evidence type="ECO:0000256" key="1">
    <source>
        <dbReference type="SAM" id="SignalP"/>
    </source>
</evidence>
<accession>A0A9J7IWC9</accession>
<dbReference type="KEGG" id="sliu:111355834"/>
<evidence type="ECO:0000313" key="3">
    <source>
        <dbReference type="RefSeq" id="XP_022825680.1"/>
    </source>
</evidence>
<feature type="signal peptide" evidence="1">
    <location>
        <begin position="1"/>
        <end position="19"/>
    </location>
</feature>
<dbReference type="GeneID" id="111355834"/>
<feature type="chain" id="PRO_5039911905" evidence="1">
    <location>
        <begin position="20"/>
        <end position="177"/>
    </location>
</feature>
<organism evidence="2 3">
    <name type="scientific">Spodoptera litura</name>
    <name type="common">Asian cotton leafworm</name>
    <dbReference type="NCBI Taxonomy" id="69820"/>
    <lineage>
        <taxon>Eukaryota</taxon>
        <taxon>Metazoa</taxon>
        <taxon>Ecdysozoa</taxon>
        <taxon>Arthropoda</taxon>
        <taxon>Hexapoda</taxon>
        <taxon>Insecta</taxon>
        <taxon>Pterygota</taxon>
        <taxon>Neoptera</taxon>
        <taxon>Endopterygota</taxon>
        <taxon>Lepidoptera</taxon>
        <taxon>Glossata</taxon>
        <taxon>Ditrysia</taxon>
        <taxon>Noctuoidea</taxon>
        <taxon>Noctuidae</taxon>
        <taxon>Amphipyrinae</taxon>
        <taxon>Spodoptera</taxon>
    </lineage>
</organism>
<reference evidence="3" key="1">
    <citation type="submission" date="2025-08" db="UniProtKB">
        <authorList>
            <consortium name="RefSeq"/>
        </authorList>
    </citation>
    <scope>IDENTIFICATION</scope>
    <source>
        <strain evidence="3">Ishihara</strain>
        <tissue evidence="3">Whole body</tissue>
    </source>
</reference>
<dbReference type="Proteomes" id="UP000301870">
    <property type="component" value="Chromosome 21"/>
</dbReference>
<protein>
    <submittedName>
        <fullName evidence="3">Uncharacterized protein LOC111355834</fullName>
    </submittedName>
</protein>
<keyword evidence="1" id="KW-0732">Signal</keyword>
<dbReference type="AlphaFoldDB" id="A0A9J7IWC9"/>
<keyword evidence="2" id="KW-1185">Reference proteome</keyword>
<sequence>MADSRHVIICALVVVGALCSRPSVPEGNDDDILYIDNDIVLGMGPPTCDYSKGIYNPNLIPDTEWPFYVRSNAVQTRYIVPVNMGLHRWPIHAAYVCVKMPKNSKSQVKFVKISVKNKVAVVTIRLKNATREDVPVSIQIFNKVSNSKHTSLDIDNLDDSDVKKNEIDSAIDFVVWE</sequence>
<dbReference type="RefSeq" id="XP_022825680.1">
    <property type="nucleotide sequence ID" value="XM_022969912.1"/>
</dbReference>
<proteinExistence type="predicted"/>
<dbReference type="OrthoDB" id="10457226at2759"/>
<gene>
    <name evidence="3" type="primary">LOC111355834</name>
</gene>